<evidence type="ECO:0000256" key="2">
    <source>
        <dbReference type="ARBA" id="ARBA00023315"/>
    </source>
</evidence>
<dbReference type="InterPro" id="IPR000182">
    <property type="entry name" value="GNAT_dom"/>
</dbReference>
<proteinExistence type="predicted"/>
<evidence type="ECO:0000259" key="3">
    <source>
        <dbReference type="PROSITE" id="PS51186"/>
    </source>
</evidence>
<keyword evidence="1 4" id="KW-0808">Transferase</keyword>
<dbReference type="InterPro" id="IPR050832">
    <property type="entry name" value="Bact_Acetyltransf"/>
</dbReference>
<organism evidence="4 5">
    <name type="scientific">Spongisporangium articulatum</name>
    <dbReference type="NCBI Taxonomy" id="3362603"/>
    <lineage>
        <taxon>Bacteria</taxon>
        <taxon>Bacillati</taxon>
        <taxon>Actinomycetota</taxon>
        <taxon>Actinomycetes</taxon>
        <taxon>Kineosporiales</taxon>
        <taxon>Kineosporiaceae</taxon>
        <taxon>Spongisporangium</taxon>
    </lineage>
</organism>
<accession>A0ABW8ASC0</accession>
<evidence type="ECO:0000256" key="1">
    <source>
        <dbReference type="ARBA" id="ARBA00022679"/>
    </source>
</evidence>
<sequence>MTDPVSDLVIRPEPFTSPTARALTAAVNEVYRQRYGGVDETPIEDDEFDPAAGGGFLVGLLAGEPVACVGFRRAEPPAAPGTAEMKRMYVAESARRRGFGRRLLAALEDAVRAAGYTDLVLDTGTEQPEAIALYESSGYTRIPNYSIYQDSPLNRAYAKHLDTVAGWQTSPARPSSSPPA</sequence>
<dbReference type="PANTHER" id="PTHR43877">
    <property type="entry name" value="AMINOALKYLPHOSPHONATE N-ACETYLTRANSFERASE-RELATED-RELATED"/>
    <property type="match status" value="1"/>
</dbReference>
<feature type="domain" description="N-acetyltransferase" evidence="3">
    <location>
        <begin position="8"/>
        <end position="162"/>
    </location>
</feature>
<name>A0ABW8ASC0_9ACTN</name>
<gene>
    <name evidence="4" type="ORF">ACIB24_19610</name>
</gene>
<dbReference type="EC" id="2.3.1.-" evidence="4"/>
<keyword evidence="2 4" id="KW-0012">Acyltransferase</keyword>
<dbReference type="RefSeq" id="WP_398283828.1">
    <property type="nucleotide sequence ID" value="NZ_JBITLV010000007.1"/>
</dbReference>
<dbReference type="Proteomes" id="UP001612915">
    <property type="component" value="Unassembled WGS sequence"/>
</dbReference>
<dbReference type="GO" id="GO:0016746">
    <property type="term" value="F:acyltransferase activity"/>
    <property type="evidence" value="ECO:0007669"/>
    <property type="project" value="UniProtKB-KW"/>
</dbReference>
<comment type="caution">
    <text evidence="4">The sequence shown here is derived from an EMBL/GenBank/DDBJ whole genome shotgun (WGS) entry which is preliminary data.</text>
</comment>
<dbReference type="InterPro" id="IPR016181">
    <property type="entry name" value="Acyl_CoA_acyltransferase"/>
</dbReference>
<keyword evidence="5" id="KW-1185">Reference proteome</keyword>
<protein>
    <submittedName>
        <fullName evidence="4">GNAT family N-acetyltransferase</fullName>
        <ecNumber evidence="4">2.3.1.-</ecNumber>
    </submittedName>
</protein>
<evidence type="ECO:0000313" key="5">
    <source>
        <dbReference type="Proteomes" id="UP001612915"/>
    </source>
</evidence>
<reference evidence="4 5" key="1">
    <citation type="submission" date="2024-10" db="EMBL/GenBank/DDBJ databases">
        <title>The Natural Products Discovery Center: Release of the First 8490 Sequenced Strains for Exploring Actinobacteria Biosynthetic Diversity.</title>
        <authorList>
            <person name="Kalkreuter E."/>
            <person name="Kautsar S.A."/>
            <person name="Yang D."/>
            <person name="Bader C.D."/>
            <person name="Teijaro C.N."/>
            <person name="Fluegel L."/>
            <person name="Davis C.M."/>
            <person name="Simpson J.R."/>
            <person name="Lauterbach L."/>
            <person name="Steele A.D."/>
            <person name="Gui C."/>
            <person name="Meng S."/>
            <person name="Li G."/>
            <person name="Viehrig K."/>
            <person name="Ye F."/>
            <person name="Su P."/>
            <person name="Kiefer A.F."/>
            <person name="Nichols A."/>
            <person name="Cepeda A.J."/>
            <person name="Yan W."/>
            <person name="Fan B."/>
            <person name="Jiang Y."/>
            <person name="Adhikari A."/>
            <person name="Zheng C.-J."/>
            <person name="Schuster L."/>
            <person name="Cowan T.M."/>
            <person name="Smanski M.J."/>
            <person name="Chevrette M.G."/>
            <person name="De Carvalho L.P.S."/>
            <person name="Shen B."/>
        </authorList>
    </citation>
    <scope>NUCLEOTIDE SEQUENCE [LARGE SCALE GENOMIC DNA]</scope>
    <source>
        <strain evidence="4 5">NPDC049639</strain>
    </source>
</reference>
<dbReference type="Gene3D" id="3.40.630.30">
    <property type="match status" value="1"/>
</dbReference>
<dbReference type="PROSITE" id="PS51186">
    <property type="entry name" value="GNAT"/>
    <property type="match status" value="1"/>
</dbReference>
<dbReference type="Pfam" id="PF00583">
    <property type="entry name" value="Acetyltransf_1"/>
    <property type="match status" value="1"/>
</dbReference>
<dbReference type="SUPFAM" id="SSF55729">
    <property type="entry name" value="Acyl-CoA N-acyltransferases (Nat)"/>
    <property type="match status" value="1"/>
</dbReference>
<evidence type="ECO:0000313" key="4">
    <source>
        <dbReference type="EMBL" id="MFI7589279.1"/>
    </source>
</evidence>
<dbReference type="PANTHER" id="PTHR43877:SF2">
    <property type="entry name" value="AMINOALKYLPHOSPHONATE N-ACETYLTRANSFERASE-RELATED"/>
    <property type="match status" value="1"/>
</dbReference>
<dbReference type="EMBL" id="JBITLV010000007">
    <property type="protein sequence ID" value="MFI7589279.1"/>
    <property type="molecule type" value="Genomic_DNA"/>
</dbReference>